<dbReference type="Proteomes" id="UP000031553">
    <property type="component" value="Unassembled WGS sequence"/>
</dbReference>
<organism evidence="1 2">
    <name type="scientific">Komagataeibacter intermedius AF2</name>
    <dbReference type="NCBI Taxonomy" id="1458464"/>
    <lineage>
        <taxon>Bacteria</taxon>
        <taxon>Pseudomonadati</taxon>
        <taxon>Pseudomonadota</taxon>
        <taxon>Alphaproteobacteria</taxon>
        <taxon>Acetobacterales</taxon>
        <taxon>Acetobacteraceae</taxon>
        <taxon>Komagataeibacter</taxon>
    </lineage>
</organism>
<dbReference type="EMBL" id="JUFX02000259">
    <property type="protein sequence ID" value="KPH85093.1"/>
    <property type="molecule type" value="Genomic_DNA"/>
</dbReference>
<reference evidence="1 2" key="1">
    <citation type="submission" date="2015-07" db="EMBL/GenBank/DDBJ databases">
        <title>Draft Genome Sequence of Komagataeibacter intermedius Strain AF2, Isolated from Kombucha Tea.</title>
        <authorList>
            <person name="Santos R.A."/>
            <person name="Berretta A.A."/>
            <person name="Barud H.S."/>
            <person name="Ribeiro S.J."/>
            <person name="Gonzalez-Garcia L.N."/>
            <person name="Zucchi T.D."/>
            <person name="Goldman G.H."/>
            <person name="Riano-Pachon D.M."/>
        </authorList>
    </citation>
    <scope>NUCLEOTIDE SEQUENCE [LARGE SCALE GENOMIC DNA]</scope>
    <source>
        <strain evidence="1 2">AF2</strain>
    </source>
</reference>
<sequence length="175" mass="19808">MVSYKDQLEVIGATLYVVQVAERIIAEAIIMVLPDEQPRTRGDIEALSDKVRKHTLGQLLKRVRSKIDVSDEFDCRLNAFLTDRNTFVHHLLEVEGGTLPPPGPRPKTRDLVLRLYENSRYVMRIFGDLIIRWADAVKLDGPRIQAFRGIVGEEHLGISNDVFLIKTPPDIATGH</sequence>
<evidence type="ECO:0000313" key="1">
    <source>
        <dbReference type="EMBL" id="KPH85093.1"/>
    </source>
</evidence>
<accession>A0A0N0MDC0</accession>
<name>A0A0N0MDC0_9PROT</name>
<gene>
    <name evidence="1" type="ORF">GLUCOINTEAF2_0203566</name>
</gene>
<evidence type="ECO:0000313" key="2">
    <source>
        <dbReference type="Proteomes" id="UP000031553"/>
    </source>
</evidence>
<dbReference type="AlphaFoldDB" id="A0A0N0MDC0"/>
<comment type="caution">
    <text evidence="1">The sequence shown here is derived from an EMBL/GenBank/DDBJ whole genome shotgun (WGS) entry which is preliminary data.</text>
</comment>
<protein>
    <submittedName>
        <fullName evidence="1">Uncharacterized protein</fullName>
    </submittedName>
</protein>
<proteinExistence type="predicted"/>